<name>A0A2S8AGV1_9FLAO</name>
<dbReference type="PANTHER" id="PTHR43424:SF1">
    <property type="entry name" value="LOCUS PUTATIVE PROTEIN 1-RELATED"/>
    <property type="match status" value="1"/>
</dbReference>
<feature type="transmembrane region" description="Helical" evidence="5">
    <location>
        <begin position="388"/>
        <end position="406"/>
    </location>
</feature>
<evidence type="ECO:0000256" key="3">
    <source>
        <dbReference type="ARBA" id="ARBA00022989"/>
    </source>
</evidence>
<keyword evidence="7" id="KW-1185">Reference proteome</keyword>
<dbReference type="RefSeq" id="WP_105245547.1">
    <property type="nucleotide sequence ID" value="NZ_PSZM01000001.1"/>
</dbReference>
<keyword evidence="3 5" id="KW-1133">Transmembrane helix</keyword>
<feature type="transmembrane region" description="Helical" evidence="5">
    <location>
        <begin position="82"/>
        <end position="105"/>
    </location>
</feature>
<evidence type="ECO:0000256" key="2">
    <source>
        <dbReference type="ARBA" id="ARBA00022692"/>
    </source>
</evidence>
<comment type="caution">
    <text evidence="6">The sequence shown here is derived from an EMBL/GenBank/DDBJ whole genome shotgun (WGS) entry which is preliminary data.</text>
</comment>
<feature type="transmembrane region" description="Helical" evidence="5">
    <location>
        <begin position="327"/>
        <end position="347"/>
    </location>
</feature>
<protein>
    <submittedName>
        <fullName evidence="6">Uncharacterized protein</fullName>
    </submittedName>
</protein>
<dbReference type="PANTHER" id="PTHR43424">
    <property type="entry name" value="LOCUS PUTATIVE PROTEIN 1-RELATED"/>
    <property type="match status" value="1"/>
</dbReference>
<dbReference type="OrthoDB" id="9815702at2"/>
<reference evidence="6 7" key="1">
    <citation type="submission" date="2018-02" db="EMBL/GenBank/DDBJ databases">
        <title>Genome sequences of Apibacter spp., gut symbionts of Asian honey bees.</title>
        <authorList>
            <person name="Kwong W.K."/>
            <person name="Steele M.I."/>
            <person name="Moran N.A."/>
        </authorList>
    </citation>
    <scope>NUCLEOTIDE SEQUENCE [LARGE SCALE GENOMIC DNA]</scope>
    <source>
        <strain evidence="7">wkB301</strain>
    </source>
</reference>
<keyword evidence="2 5" id="KW-0812">Transmembrane</keyword>
<feature type="transmembrane region" description="Helical" evidence="5">
    <location>
        <begin position="217"/>
        <end position="239"/>
    </location>
</feature>
<gene>
    <name evidence="6" type="ORF">C4S77_01495</name>
</gene>
<feature type="transmembrane region" description="Helical" evidence="5">
    <location>
        <begin position="42"/>
        <end position="61"/>
    </location>
</feature>
<evidence type="ECO:0000313" key="6">
    <source>
        <dbReference type="EMBL" id="PQL95496.1"/>
    </source>
</evidence>
<feature type="transmembrane region" description="Helical" evidence="5">
    <location>
        <begin position="117"/>
        <end position="136"/>
    </location>
</feature>
<dbReference type="CDD" id="cd13128">
    <property type="entry name" value="MATE_Wzx_like"/>
    <property type="match status" value="1"/>
</dbReference>
<sequence length="439" mass="50181">MSKGKILKNVASLGIVQVANLILPLISIPVISRIIGPEKFGVVNYAATFVGYFTLLIDYGFNFTATRKISQNPENKELRNLVFSEVIYAKIFLFIISVFLFLIALYYVEPLYLEKKVAIFTFLTCIATVFTQNWFFQAMQDLSNVALLNFLSKLLFTVFVLLLVRHRYDYIWIPLLTSLVTVLVSFISYYWGIKKYRIKLISVSFKRIIIILKEENLIFFSTVVISLYTTTNVVILGMLQSQEDVGFYTAAQKLIIIVMGVINMPLAQAFYPFIGNAFGESKEKGIQTVHKLLPIIVIFTILVGLGMLIFGSLGIKMLYGKQFLPSISVFNILIIIPLLVGLSNIFGIQIMMNLKMDKIFFYITSGGSILGILLNVIMTHWLGYIGTAWNWVLVECYITITMYLVLRKKGLNPIDWKQFRFSELKQYSTSIINKIKKRK</sequence>
<dbReference type="AlphaFoldDB" id="A0A2S8AGV1"/>
<evidence type="ECO:0000256" key="4">
    <source>
        <dbReference type="ARBA" id="ARBA00023136"/>
    </source>
</evidence>
<keyword evidence="4 5" id="KW-0472">Membrane</keyword>
<comment type="subcellular location">
    <subcellularLocation>
        <location evidence="1">Membrane</location>
        <topology evidence="1">Multi-pass membrane protein</topology>
    </subcellularLocation>
</comment>
<feature type="transmembrane region" description="Helical" evidence="5">
    <location>
        <begin position="359"/>
        <end position="382"/>
    </location>
</feature>
<dbReference type="GO" id="GO:0016020">
    <property type="term" value="C:membrane"/>
    <property type="evidence" value="ECO:0007669"/>
    <property type="project" value="UniProtKB-SubCell"/>
</dbReference>
<evidence type="ECO:0000256" key="1">
    <source>
        <dbReference type="ARBA" id="ARBA00004141"/>
    </source>
</evidence>
<dbReference type="Proteomes" id="UP000238042">
    <property type="component" value="Unassembled WGS sequence"/>
</dbReference>
<organism evidence="6 7">
    <name type="scientific">Apibacter adventoris</name>
    <dbReference type="NCBI Taxonomy" id="1679466"/>
    <lineage>
        <taxon>Bacteria</taxon>
        <taxon>Pseudomonadati</taxon>
        <taxon>Bacteroidota</taxon>
        <taxon>Flavobacteriia</taxon>
        <taxon>Flavobacteriales</taxon>
        <taxon>Weeksellaceae</taxon>
        <taxon>Apibacter</taxon>
    </lineage>
</organism>
<accession>A0A2S8AGV1</accession>
<dbReference type="Pfam" id="PF01943">
    <property type="entry name" value="Polysacc_synt"/>
    <property type="match status" value="1"/>
</dbReference>
<feature type="transmembrane region" description="Helical" evidence="5">
    <location>
        <begin position="292"/>
        <end position="315"/>
    </location>
</feature>
<feature type="transmembrane region" description="Helical" evidence="5">
    <location>
        <begin position="251"/>
        <end position="271"/>
    </location>
</feature>
<feature type="transmembrane region" description="Helical" evidence="5">
    <location>
        <begin position="12"/>
        <end position="36"/>
    </location>
</feature>
<evidence type="ECO:0000256" key="5">
    <source>
        <dbReference type="SAM" id="Phobius"/>
    </source>
</evidence>
<feature type="transmembrane region" description="Helical" evidence="5">
    <location>
        <begin position="145"/>
        <end position="164"/>
    </location>
</feature>
<feature type="transmembrane region" description="Helical" evidence="5">
    <location>
        <begin position="170"/>
        <end position="191"/>
    </location>
</feature>
<dbReference type="EMBL" id="PSZM01000001">
    <property type="protein sequence ID" value="PQL95496.1"/>
    <property type="molecule type" value="Genomic_DNA"/>
</dbReference>
<dbReference type="InterPro" id="IPR002797">
    <property type="entry name" value="Polysacc_synth"/>
</dbReference>
<proteinExistence type="predicted"/>
<evidence type="ECO:0000313" key="7">
    <source>
        <dbReference type="Proteomes" id="UP000238042"/>
    </source>
</evidence>
<dbReference type="InterPro" id="IPR052556">
    <property type="entry name" value="PolySynth_Transporter"/>
</dbReference>